<dbReference type="EMBL" id="CP036525">
    <property type="protein sequence ID" value="QDT02035.1"/>
    <property type="molecule type" value="Genomic_DNA"/>
</dbReference>
<accession>A0A517N4H5</accession>
<dbReference type="Proteomes" id="UP000318538">
    <property type="component" value="Chromosome"/>
</dbReference>
<dbReference type="RefSeq" id="WP_145167814.1">
    <property type="nucleotide sequence ID" value="NZ_CP036525.1"/>
</dbReference>
<keyword evidence="2" id="KW-1185">Reference proteome</keyword>
<name>A0A517N4H5_9BACT</name>
<dbReference type="PANTHER" id="PTHR34977">
    <property type="entry name" value="UPF0337 PROTEIN YJBJ"/>
    <property type="match status" value="1"/>
</dbReference>
<sequence length="155" mass="16628">MSNKQSNAAVAHQSGDASQSPWADVYAAVGLRWPQIDQGDLRQCEQSVAAITGFVSQQVGESREEVESAVSEFAPVDPGMLDPLTDRLKGFSDNVAESAHSAVERVQYEIDESPVKLSLGAMAFGFALGVLATTAYVRAHQEATAWDRVRGRFGA</sequence>
<protein>
    <submittedName>
        <fullName evidence="1">Uncharacterized protein</fullName>
    </submittedName>
</protein>
<proteinExistence type="predicted"/>
<gene>
    <name evidence="1" type="ORF">K227x_04060</name>
</gene>
<evidence type="ECO:0000313" key="1">
    <source>
        <dbReference type="EMBL" id="QDT02035.1"/>
    </source>
</evidence>
<dbReference type="AlphaFoldDB" id="A0A517N4H5"/>
<dbReference type="InterPro" id="IPR050423">
    <property type="entry name" value="UPF0337_stress_rsp"/>
</dbReference>
<dbReference type="OrthoDB" id="287862at2"/>
<dbReference type="KEGG" id="rlc:K227x_04060"/>
<evidence type="ECO:0000313" key="2">
    <source>
        <dbReference type="Proteomes" id="UP000318538"/>
    </source>
</evidence>
<dbReference type="PANTHER" id="PTHR34977:SF1">
    <property type="entry name" value="UPF0337 PROTEIN YJBJ"/>
    <property type="match status" value="1"/>
</dbReference>
<organism evidence="1 2">
    <name type="scientific">Rubripirellula lacrimiformis</name>
    <dbReference type="NCBI Taxonomy" id="1930273"/>
    <lineage>
        <taxon>Bacteria</taxon>
        <taxon>Pseudomonadati</taxon>
        <taxon>Planctomycetota</taxon>
        <taxon>Planctomycetia</taxon>
        <taxon>Pirellulales</taxon>
        <taxon>Pirellulaceae</taxon>
        <taxon>Rubripirellula</taxon>
    </lineage>
</organism>
<reference evidence="1 2" key="1">
    <citation type="submission" date="2019-02" db="EMBL/GenBank/DDBJ databases">
        <title>Deep-cultivation of Planctomycetes and their phenomic and genomic characterization uncovers novel biology.</title>
        <authorList>
            <person name="Wiegand S."/>
            <person name="Jogler M."/>
            <person name="Boedeker C."/>
            <person name="Pinto D."/>
            <person name="Vollmers J."/>
            <person name="Rivas-Marin E."/>
            <person name="Kohn T."/>
            <person name="Peeters S.H."/>
            <person name="Heuer A."/>
            <person name="Rast P."/>
            <person name="Oberbeckmann S."/>
            <person name="Bunk B."/>
            <person name="Jeske O."/>
            <person name="Meyerdierks A."/>
            <person name="Storesund J.E."/>
            <person name="Kallscheuer N."/>
            <person name="Luecker S."/>
            <person name="Lage O.M."/>
            <person name="Pohl T."/>
            <person name="Merkel B.J."/>
            <person name="Hornburger P."/>
            <person name="Mueller R.-W."/>
            <person name="Bruemmer F."/>
            <person name="Labrenz M."/>
            <person name="Spormann A.M."/>
            <person name="Op den Camp H."/>
            <person name="Overmann J."/>
            <person name="Amann R."/>
            <person name="Jetten M.S.M."/>
            <person name="Mascher T."/>
            <person name="Medema M.H."/>
            <person name="Devos D.P."/>
            <person name="Kaster A.-K."/>
            <person name="Ovreas L."/>
            <person name="Rohde M."/>
            <person name="Galperin M.Y."/>
            <person name="Jogler C."/>
        </authorList>
    </citation>
    <scope>NUCLEOTIDE SEQUENCE [LARGE SCALE GENOMIC DNA]</scope>
    <source>
        <strain evidence="1 2">K22_7</strain>
    </source>
</reference>